<dbReference type="EMBL" id="UINC01019617">
    <property type="protein sequence ID" value="SVA83157.1"/>
    <property type="molecule type" value="Genomic_DNA"/>
</dbReference>
<organism evidence="1">
    <name type="scientific">marine metagenome</name>
    <dbReference type="NCBI Taxonomy" id="408172"/>
    <lineage>
        <taxon>unclassified sequences</taxon>
        <taxon>metagenomes</taxon>
        <taxon>ecological metagenomes</taxon>
    </lineage>
</organism>
<dbReference type="PROSITE" id="PS50005">
    <property type="entry name" value="TPR"/>
    <property type="match status" value="1"/>
</dbReference>
<accession>A0A381Z333</accession>
<dbReference type="SUPFAM" id="SSF48452">
    <property type="entry name" value="TPR-like"/>
    <property type="match status" value="1"/>
</dbReference>
<sequence length="194" mass="22114">MIKIYTRLLTSILIAIFVYDCAGSPYKKMSIENPEELLSIQDSLLRVKKNDVNIIDALVSANNRVAEKHMEQGDYISAADHFKKATELNTSDVVSKYGLLLADGNALVKKGNKNGIWDAIEKYSKAATLYPKNGEPFYWMAIAYTKLGDTDFDLILKSYEKAMSLELENELRTEAEKKHKHAKERKNKLDSFWK</sequence>
<proteinExistence type="predicted"/>
<evidence type="ECO:0000313" key="1">
    <source>
        <dbReference type="EMBL" id="SVA83157.1"/>
    </source>
</evidence>
<dbReference type="Gene3D" id="1.25.40.10">
    <property type="entry name" value="Tetratricopeptide repeat domain"/>
    <property type="match status" value="1"/>
</dbReference>
<dbReference type="InterPro" id="IPR011990">
    <property type="entry name" value="TPR-like_helical_dom_sf"/>
</dbReference>
<gene>
    <name evidence="1" type="ORF">METZ01_LOCUS136011</name>
</gene>
<name>A0A381Z333_9ZZZZ</name>
<protein>
    <submittedName>
        <fullName evidence="1">Uncharacterized protein</fullName>
    </submittedName>
</protein>
<dbReference type="InterPro" id="IPR019734">
    <property type="entry name" value="TPR_rpt"/>
</dbReference>
<dbReference type="AlphaFoldDB" id="A0A381Z333"/>
<reference evidence="1" key="1">
    <citation type="submission" date="2018-05" db="EMBL/GenBank/DDBJ databases">
        <authorList>
            <person name="Lanie J.A."/>
            <person name="Ng W.-L."/>
            <person name="Kazmierczak K.M."/>
            <person name="Andrzejewski T.M."/>
            <person name="Davidsen T.M."/>
            <person name="Wayne K.J."/>
            <person name="Tettelin H."/>
            <person name="Glass J.I."/>
            <person name="Rusch D."/>
            <person name="Podicherti R."/>
            <person name="Tsui H.-C.T."/>
            <person name="Winkler M.E."/>
        </authorList>
    </citation>
    <scope>NUCLEOTIDE SEQUENCE</scope>
</reference>